<feature type="compositionally biased region" description="Low complexity" evidence="3">
    <location>
        <begin position="482"/>
        <end position="492"/>
    </location>
</feature>
<protein>
    <submittedName>
        <fullName evidence="5">Pimeloyl-ACP methyl ester carboxylesterase</fullName>
    </submittedName>
</protein>
<dbReference type="EMBL" id="JACHMW010000001">
    <property type="protein sequence ID" value="MBB5848194.1"/>
    <property type="molecule type" value="Genomic_DNA"/>
</dbReference>
<evidence type="ECO:0000313" key="6">
    <source>
        <dbReference type="Proteomes" id="UP000567246"/>
    </source>
</evidence>
<evidence type="ECO:0000256" key="1">
    <source>
        <dbReference type="ARBA" id="ARBA00010088"/>
    </source>
</evidence>
<name>A0A7W9JI84_9MICC</name>
<dbReference type="InterPro" id="IPR029058">
    <property type="entry name" value="AB_hydrolase_fold"/>
</dbReference>
<evidence type="ECO:0000259" key="4">
    <source>
        <dbReference type="Pfam" id="PF00561"/>
    </source>
</evidence>
<dbReference type="Pfam" id="PF00561">
    <property type="entry name" value="Abhydrolase_1"/>
    <property type="match status" value="1"/>
</dbReference>
<dbReference type="SUPFAM" id="SSF53474">
    <property type="entry name" value="alpha/beta-Hydrolases"/>
    <property type="match status" value="1"/>
</dbReference>
<feature type="domain" description="AB hydrolase-1" evidence="4">
    <location>
        <begin position="95"/>
        <end position="244"/>
    </location>
</feature>
<feature type="region of interest" description="Disordered" evidence="3">
    <location>
        <begin position="1"/>
        <end position="22"/>
    </location>
</feature>
<evidence type="ECO:0000256" key="3">
    <source>
        <dbReference type="SAM" id="MobiDB-lite"/>
    </source>
</evidence>
<sequence>MSAPAPRVPGDPRGFAPLEPARHRVGERTELYDGTVAVDHWFTVPVDHALTLAEAEAQDAAGTGVGPHGRGTLTVFAREIRAAGDADGARPWALYLQGGPGGAGPRPARGGGWIGALASEHRVLLLDQRGTGRSTAASVAALTAPGAFASDEALAEHLVHLRAPSIVRDAEMVRLALGAAPWTTLGQSFGGFCTLTYLSFHPEGLRRCLVTGGLAPLTGHADRVYRATYARMRDRAHEFFARHTGDRAAWAEAVALIRAAEQAGEPVRLPDGGPLTVARAQALGMLLGGNTRVDRLHWILAEAVDRSGPAPRLSETFLAAVAEHNDRHVNPLYTVLHESIYAQPAELAGGRAATDWSAARVLAEHPDFDPGAADAPLPTGEHVMPASLELDPHLRPLRGAARLLAERTDWGPLYDVEALTRNTIPVAAAVYTDDVYVDRDLSLETAGRVRGLRVWETDAFHHDGLADDGPAIVRRLLEMTGEGAAPAAAGGAERSDAEPSDSAPAASETTTAPGPVD</sequence>
<dbReference type="PRINTS" id="PR00793">
    <property type="entry name" value="PROAMNOPTASE"/>
</dbReference>
<evidence type="ECO:0000313" key="5">
    <source>
        <dbReference type="EMBL" id="MBB5848194.1"/>
    </source>
</evidence>
<accession>A0A7W9JI84</accession>
<proteinExistence type="inferred from homology"/>
<dbReference type="GO" id="GO:0004177">
    <property type="term" value="F:aminopeptidase activity"/>
    <property type="evidence" value="ECO:0007669"/>
    <property type="project" value="UniProtKB-EC"/>
</dbReference>
<keyword evidence="2" id="KW-0378">Hydrolase</keyword>
<dbReference type="InterPro" id="IPR002410">
    <property type="entry name" value="Peptidase_S33"/>
</dbReference>
<dbReference type="PANTHER" id="PTHR43248">
    <property type="entry name" value="2-SUCCINYL-6-HYDROXY-2,4-CYCLOHEXADIENE-1-CARBOXYLATE SYNTHASE"/>
    <property type="match status" value="1"/>
</dbReference>
<reference evidence="5 6" key="1">
    <citation type="submission" date="2020-08" db="EMBL/GenBank/DDBJ databases">
        <title>Sequencing the genomes of 1000 actinobacteria strains.</title>
        <authorList>
            <person name="Klenk H.-P."/>
        </authorList>
    </citation>
    <scope>NUCLEOTIDE SEQUENCE [LARGE SCALE GENOMIC DNA]</scope>
    <source>
        <strain evidence="5 6">DSM 17945</strain>
    </source>
</reference>
<comment type="caution">
    <text evidence="5">The sequence shown here is derived from an EMBL/GenBank/DDBJ whole genome shotgun (WGS) entry which is preliminary data.</text>
</comment>
<keyword evidence="6" id="KW-1185">Reference proteome</keyword>
<dbReference type="InterPro" id="IPR051601">
    <property type="entry name" value="Serine_prot/Carboxylest_S33"/>
</dbReference>
<dbReference type="GO" id="GO:0006508">
    <property type="term" value="P:proteolysis"/>
    <property type="evidence" value="ECO:0007669"/>
    <property type="project" value="InterPro"/>
</dbReference>
<dbReference type="InterPro" id="IPR000073">
    <property type="entry name" value="AB_hydrolase_1"/>
</dbReference>
<feature type="compositionally biased region" description="Low complexity" evidence="3">
    <location>
        <begin position="500"/>
        <end position="517"/>
    </location>
</feature>
<dbReference type="Gene3D" id="3.40.50.1820">
    <property type="entry name" value="alpha/beta hydrolase"/>
    <property type="match status" value="1"/>
</dbReference>
<dbReference type="AlphaFoldDB" id="A0A7W9JI84"/>
<feature type="region of interest" description="Disordered" evidence="3">
    <location>
        <begin position="482"/>
        <end position="517"/>
    </location>
</feature>
<organism evidence="5 6">
    <name type="scientific">Micrococcus endophyticus</name>
    <dbReference type="NCBI Taxonomy" id="455343"/>
    <lineage>
        <taxon>Bacteria</taxon>
        <taxon>Bacillati</taxon>
        <taxon>Actinomycetota</taxon>
        <taxon>Actinomycetes</taxon>
        <taxon>Micrococcales</taxon>
        <taxon>Micrococcaceae</taxon>
        <taxon>Micrococcus</taxon>
    </lineage>
</organism>
<evidence type="ECO:0000256" key="2">
    <source>
        <dbReference type="ARBA" id="ARBA00022801"/>
    </source>
</evidence>
<dbReference type="Proteomes" id="UP000567246">
    <property type="component" value="Unassembled WGS sequence"/>
</dbReference>
<comment type="similarity">
    <text evidence="1">Belongs to the peptidase S33 family.</text>
</comment>
<gene>
    <name evidence="5" type="ORF">HDA33_000758</name>
</gene>
<dbReference type="PANTHER" id="PTHR43248:SF2">
    <property type="entry name" value="PROLYL AMINOPEPTIDASE"/>
    <property type="match status" value="1"/>
</dbReference>